<reference evidence="1 2" key="1">
    <citation type="submission" date="2020-08" db="EMBL/GenBank/DDBJ databases">
        <title>Genomic Encyclopedia of Type Strains, Phase III (KMG-III): the genomes of soil and plant-associated and newly described type strains.</title>
        <authorList>
            <person name="Whitman W."/>
        </authorList>
    </citation>
    <scope>NUCLEOTIDE SEQUENCE [LARGE SCALE GENOMIC DNA]</scope>
    <source>
        <strain evidence="1 2">CECT 5862</strain>
    </source>
</reference>
<organism evidence="1 2">
    <name type="scientific">Paenibacillus phyllosphaerae</name>
    <dbReference type="NCBI Taxonomy" id="274593"/>
    <lineage>
        <taxon>Bacteria</taxon>
        <taxon>Bacillati</taxon>
        <taxon>Bacillota</taxon>
        <taxon>Bacilli</taxon>
        <taxon>Bacillales</taxon>
        <taxon>Paenibacillaceae</taxon>
        <taxon>Paenibacillus</taxon>
    </lineage>
</organism>
<dbReference type="AlphaFoldDB" id="A0A7W5B0D4"/>
<gene>
    <name evidence="1" type="ORF">FHS18_003434</name>
</gene>
<name>A0A7W5B0D4_9BACL</name>
<evidence type="ECO:0000313" key="2">
    <source>
        <dbReference type="Proteomes" id="UP000570361"/>
    </source>
</evidence>
<protein>
    <recommendedName>
        <fullName evidence="3">Transposase</fullName>
    </recommendedName>
</protein>
<sequence length="109" mass="12997">MIDHQPDLNQLPKELKSAFQELNIMKYLRQAGFRKRFGFTYTRLFQLVFVLLFHQKNWFRLLESNKGESFPGKDAVYRFLNHTGYAWRRFLTFLSTATVQKVNSLTSVD</sequence>
<evidence type="ECO:0008006" key="3">
    <source>
        <dbReference type="Google" id="ProtNLM"/>
    </source>
</evidence>
<dbReference type="Proteomes" id="UP000570361">
    <property type="component" value="Unassembled WGS sequence"/>
</dbReference>
<accession>A0A7W5B0D4</accession>
<comment type="caution">
    <text evidence="1">The sequence shown here is derived from an EMBL/GenBank/DDBJ whole genome shotgun (WGS) entry which is preliminary data.</text>
</comment>
<keyword evidence="2" id="KW-1185">Reference proteome</keyword>
<dbReference type="EMBL" id="JACHXK010000007">
    <property type="protein sequence ID" value="MBB3111366.1"/>
    <property type="molecule type" value="Genomic_DNA"/>
</dbReference>
<proteinExistence type="predicted"/>
<evidence type="ECO:0000313" key="1">
    <source>
        <dbReference type="EMBL" id="MBB3111366.1"/>
    </source>
</evidence>